<comment type="caution">
    <text evidence="3">The sequence shown here is derived from an EMBL/GenBank/DDBJ whole genome shotgun (WGS) entry which is preliminary data.</text>
</comment>
<reference evidence="3 4" key="1">
    <citation type="submission" date="2023-09" db="EMBL/GenBank/DDBJ databases">
        <title>Xinfangfangia sedmenti sp. nov., isolated the sedment.</title>
        <authorList>
            <person name="Xu L."/>
        </authorList>
    </citation>
    <scope>NUCLEOTIDE SEQUENCE [LARGE SCALE GENOMIC DNA]</scope>
    <source>
        <strain evidence="3 4">LG-4</strain>
    </source>
</reference>
<dbReference type="RefSeq" id="WP_310458583.1">
    <property type="nucleotide sequence ID" value="NZ_JAVKPH010000026.1"/>
</dbReference>
<sequence length="111" mass="12689">MRATLRTNPRRKPRMQPQEEEFSCNLNPLQAPRRTPRPRCCTAADFCLRRRGMAGICHRPRCRWRQGGRGVTLGPAAMSPHRKEKPMKGIIAWLLGVPIVVIILLYVTGIF</sequence>
<organism evidence="3 4">
    <name type="scientific">Ruixingdingia sedimenti</name>
    <dbReference type="NCBI Taxonomy" id="3073604"/>
    <lineage>
        <taxon>Bacteria</taxon>
        <taxon>Pseudomonadati</taxon>
        <taxon>Pseudomonadota</taxon>
        <taxon>Alphaproteobacteria</taxon>
        <taxon>Rhodobacterales</taxon>
        <taxon>Paracoccaceae</taxon>
        <taxon>Ruixingdingia</taxon>
    </lineage>
</organism>
<keyword evidence="2" id="KW-0812">Transmembrane</keyword>
<dbReference type="EMBL" id="JAVKPH010000026">
    <property type="protein sequence ID" value="MDR5654426.1"/>
    <property type="molecule type" value="Genomic_DNA"/>
</dbReference>
<protein>
    <submittedName>
        <fullName evidence="3">Uncharacterized protein</fullName>
    </submittedName>
</protein>
<name>A0ABU1FC35_9RHOB</name>
<gene>
    <name evidence="3" type="ORF">RGD00_17580</name>
</gene>
<evidence type="ECO:0000313" key="3">
    <source>
        <dbReference type="EMBL" id="MDR5654426.1"/>
    </source>
</evidence>
<evidence type="ECO:0000313" key="4">
    <source>
        <dbReference type="Proteomes" id="UP001247754"/>
    </source>
</evidence>
<feature type="region of interest" description="Disordered" evidence="1">
    <location>
        <begin position="1"/>
        <end position="21"/>
    </location>
</feature>
<accession>A0ABU1FC35</accession>
<feature type="transmembrane region" description="Helical" evidence="2">
    <location>
        <begin position="90"/>
        <end position="110"/>
    </location>
</feature>
<proteinExistence type="predicted"/>
<dbReference type="Proteomes" id="UP001247754">
    <property type="component" value="Unassembled WGS sequence"/>
</dbReference>
<keyword evidence="4" id="KW-1185">Reference proteome</keyword>
<evidence type="ECO:0000256" key="2">
    <source>
        <dbReference type="SAM" id="Phobius"/>
    </source>
</evidence>
<keyword evidence="2" id="KW-1133">Transmembrane helix</keyword>
<evidence type="ECO:0000256" key="1">
    <source>
        <dbReference type="SAM" id="MobiDB-lite"/>
    </source>
</evidence>
<keyword evidence="2" id="KW-0472">Membrane</keyword>